<dbReference type="SUPFAM" id="SSF50800">
    <property type="entry name" value="PK beta-barrel domain-like"/>
    <property type="match status" value="1"/>
</dbReference>
<dbReference type="Proteomes" id="UP000002754">
    <property type="component" value="Unassembled WGS sequence"/>
</dbReference>
<organism evidence="2 4">
    <name type="scientific">Alkalihalobacillus alcalophilus ATCC 27647 = CGMCC 1.3604</name>
    <dbReference type="NCBI Taxonomy" id="1218173"/>
    <lineage>
        <taxon>Bacteria</taxon>
        <taxon>Bacillati</taxon>
        <taxon>Bacillota</taxon>
        <taxon>Bacilli</taxon>
        <taxon>Bacillales</taxon>
        <taxon>Bacillaceae</taxon>
        <taxon>Alkalihalobacillus</taxon>
    </lineage>
</organism>
<dbReference type="GO" id="GO:0030151">
    <property type="term" value="F:molybdenum ion binding"/>
    <property type="evidence" value="ECO:0007669"/>
    <property type="project" value="InterPro"/>
</dbReference>
<feature type="domain" description="MOSC" evidence="1">
    <location>
        <begin position="30"/>
        <end position="164"/>
    </location>
</feature>
<dbReference type="InterPro" id="IPR052353">
    <property type="entry name" value="Benzoxazolinone_Detox_Enz"/>
</dbReference>
<comment type="caution">
    <text evidence="2">The sequence shown here is derived from an EMBL/GenBank/DDBJ whole genome shotgun (WGS) entry which is preliminary data.</text>
</comment>
<reference evidence="2 4" key="1">
    <citation type="journal article" date="2014" name="Genome Announc.">
        <title>Draft Genome Sequence of Bacillus alcalophilus AV1934, a Classic Alkaliphile Isolated from Human Feces in 1934.</title>
        <authorList>
            <person name="Attie O."/>
            <person name="Jayaprakash A."/>
            <person name="Shah H."/>
            <person name="Paulsen I.T."/>
            <person name="Morino M."/>
            <person name="Takahashi Y."/>
            <person name="Narumi I."/>
            <person name="Sachidanandam R."/>
            <person name="Satoh K."/>
            <person name="Ito M."/>
            <person name="Krulwich T.A."/>
        </authorList>
    </citation>
    <scope>NUCLEOTIDE SEQUENCE [LARGE SCALE GENOMIC DNA]</scope>
    <source>
        <strain evidence="2 4">AV1934</strain>
    </source>
</reference>
<evidence type="ECO:0000313" key="3">
    <source>
        <dbReference type="EMBL" id="THG88820.1"/>
    </source>
</evidence>
<dbReference type="EMBL" id="ALPT02000042">
    <property type="protein sequence ID" value="KGA96923.1"/>
    <property type="molecule type" value="Genomic_DNA"/>
</dbReference>
<protein>
    <submittedName>
        <fullName evidence="2">Sulfurase</fullName>
    </submittedName>
</protein>
<dbReference type="EMBL" id="JALP01000304">
    <property type="protein sequence ID" value="THG88820.1"/>
    <property type="molecule type" value="Genomic_DNA"/>
</dbReference>
<dbReference type="GO" id="GO:0030170">
    <property type="term" value="F:pyridoxal phosphate binding"/>
    <property type="evidence" value="ECO:0007669"/>
    <property type="project" value="InterPro"/>
</dbReference>
<dbReference type="eggNOG" id="COG2258">
    <property type="taxonomic scope" value="Bacteria"/>
</dbReference>
<gene>
    <name evidence="3" type="ORF">AJ85_21335</name>
    <name evidence="2" type="ORF">BALCAV_0213285</name>
</gene>
<accession>A0A094WLU6</accession>
<dbReference type="Pfam" id="PF03473">
    <property type="entry name" value="MOSC"/>
    <property type="match status" value="1"/>
</dbReference>
<dbReference type="GO" id="GO:0003824">
    <property type="term" value="F:catalytic activity"/>
    <property type="evidence" value="ECO:0007669"/>
    <property type="project" value="InterPro"/>
</dbReference>
<dbReference type="InterPro" id="IPR005302">
    <property type="entry name" value="MoCF_Sase_C"/>
</dbReference>
<dbReference type="Pfam" id="PF03475">
    <property type="entry name" value="YiiM_3-alpha"/>
    <property type="match status" value="1"/>
</dbReference>
<dbReference type="InterPro" id="IPR005163">
    <property type="entry name" value="Tri_helical_YiiM-like"/>
</dbReference>
<dbReference type="PROSITE" id="PS51340">
    <property type="entry name" value="MOSC"/>
    <property type="match status" value="1"/>
</dbReference>
<dbReference type="STRING" id="1218173.BALCAV_0213285"/>
<evidence type="ECO:0000313" key="5">
    <source>
        <dbReference type="Proteomes" id="UP000297014"/>
    </source>
</evidence>
<proteinExistence type="predicted"/>
<sequence>MSITIEGIYVGKPREVMMNGKPVKTSIYKEPLFSTVQVNALGIIGDTQSDPVHHGGVDMAICLYPAEHYSYWEEKLGRNPGESAFGENLTISGLSEQDVQIGDVYKIGEVLLEISQPRSPCYKIGLKHNEPKMALWVNEKGWSGYYARVLQNGEVSVGDELELVERHAKNPTVLNVNKARYWKEATSEDWQELVKVRQLSQEWREHFQKRLEKLK</sequence>
<evidence type="ECO:0000259" key="1">
    <source>
        <dbReference type="PROSITE" id="PS51340"/>
    </source>
</evidence>
<evidence type="ECO:0000313" key="2">
    <source>
        <dbReference type="EMBL" id="KGA96923.1"/>
    </source>
</evidence>
<name>A0A094WLU6_ALKAL</name>
<keyword evidence="4" id="KW-1185">Reference proteome</keyword>
<dbReference type="PANTHER" id="PTHR30212">
    <property type="entry name" value="PROTEIN YIIM"/>
    <property type="match status" value="1"/>
</dbReference>
<dbReference type="PANTHER" id="PTHR30212:SF2">
    <property type="entry name" value="PROTEIN YIIM"/>
    <property type="match status" value="1"/>
</dbReference>
<dbReference type="Proteomes" id="UP000297014">
    <property type="component" value="Unassembled WGS sequence"/>
</dbReference>
<dbReference type="OrthoDB" id="9786134at2"/>
<dbReference type="InterPro" id="IPR011037">
    <property type="entry name" value="Pyrv_Knase-like_insert_dom_sf"/>
</dbReference>
<dbReference type="RefSeq" id="WP_003323087.1">
    <property type="nucleotide sequence ID" value="NZ_ALPT02000042.1"/>
</dbReference>
<reference evidence="3 5" key="2">
    <citation type="submission" date="2014-01" db="EMBL/GenBank/DDBJ databases">
        <title>Draft genome sequencing of Bacillus alcalophilus CGMCC 1.3604.</title>
        <authorList>
            <person name="Yang J."/>
            <person name="Diao L."/>
            <person name="Yang S."/>
        </authorList>
    </citation>
    <scope>NUCLEOTIDE SEQUENCE [LARGE SCALE GENOMIC DNA]</scope>
    <source>
        <strain evidence="3 5">CGMCC 1.3604</strain>
    </source>
</reference>
<dbReference type="AlphaFoldDB" id="A0A094WLU6"/>
<evidence type="ECO:0000313" key="4">
    <source>
        <dbReference type="Proteomes" id="UP000002754"/>
    </source>
</evidence>
<dbReference type="Gene3D" id="2.40.33.20">
    <property type="entry name" value="PK beta-barrel domain-like"/>
    <property type="match status" value="1"/>
</dbReference>